<name>A0A2V1DA50_9PLEO</name>
<gene>
    <name evidence="2" type="ORF">DM02DRAFT_173275</name>
</gene>
<dbReference type="EMBL" id="KZ805514">
    <property type="protein sequence ID" value="PVH94958.1"/>
    <property type="molecule type" value="Genomic_DNA"/>
</dbReference>
<dbReference type="GO" id="GO:1990758">
    <property type="term" value="P:mitotic sister chromatid biorientation"/>
    <property type="evidence" value="ECO:0007669"/>
    <property type="project" value="TreeGrafter"/>
</dbReference>
<dbReference type="GO" id="GO:0034501">
    <property type="term" value="P:protein localization to kinetochore"/>
    <property type="evidence" value="ECO:0007669"/>
    <property type="project" value="TreeGrafter"/>
</dbReference>
<accession>A0A2V1DA50</accession>
<feature type="region of interest" description="Disordered" evidence="1">
    <location>
        <begin position="133"/>
        <end position="197"/>
    </location>
</feature>
<evidence type="ECO:0000313" key="2">
    <source>
        <dbReference type="EMBL" id="PVH94958.1"/>
    </source>
</evidence>
<proteinExistence type="predicted"/>
<keyword evidence="3" id="KW-1185">Reference proteome</keyword>
<dbReference type="GO" id="GO:0007094">
    <property type="term" value="P:mitotic spindle assembly checkpoint signaling"/>
    <property type="evidence" value="ECO:0007669"/>
    <property type="project" value="TreeGrafter"/>
</dbReference>
<dbReference type="InterPro" id="IPR033338">
    <property type="entry name" value="Spc105/Spc7"/>
</dbReference>
<dbReference type="STRING" id="97972.A0A2V1DA50"/>
<feature type="compositionally biased region" description="Polar residues" evidence="1">
    <location>
        <begin position="1"/>
        <end position="29"/>
    </location>
</feature>
<feature type="region of interest" description="Disordered" evidence="1">
    <location>
        <begin position="1"/>
        <end position="111"/>
    </location>
</feature>
<dbReference type="GO" id="GO:0000776">
    <property type="term" value="C:kinetochore"/>
    <property type="evidence" value="ECO:0007669"/>
    <property type="project" value="TreeGrafter"/>
</dbReference>
<dbReference type="AlphaFoldDB" id="A0A2V1DA50"/>
<sequence>MDASTQAPRPTDCLSTTKHNNMASSNGKENMSDIADGLFNATSPKKSSRKTRSKSIGPGGLGEPALKENTHAGNRRKSAFVPAVKSILSASADDEERKRREARRKSLAKRRVSFAPEATLHTWDVVEYLRDATSSSAASEATRRASTLSQDPASGTDGEEPPSTPPERIEEPEPEPGSSPANQRDLHQKKNRRRSSG</sequence>
<dbReference type="PANTHER" id="PTHR28260:SF1">
    <property type="entry name" value="SPINDLE POLE BODY COMPONENT SPC105"/>
    <property type="match status" value="1"/>
</dbReference>
<organism evidence="2 3">
    <name type="scientific">Periconia macrospinosa</name>
    <dbReference type="NCBI Taxonomy" id="97972"/>
    <lineage>
        <taxon>Eukaryota</taxon>
        <taxon>Fungi</taxon>
        <taxon>Dikarya</taxon>
        <taxon>Ascomycota</taxon>
        <taxon>Pezizomycotina</taxon>
        <taxon>Dothideomycetes</taxon>
        <taxon>Pleosporomycetidae</taxon>
        <taxon>Pleosporales</taxon>
        <taxon>Massarineae</taxon>
        <taxon>Periconiaceae</taxon>
        <taxon>Periconia</taxon>
    </lineage>
</organism>
<dbReference type="Proteomes" id="UP000244855">
    <property type="component" value="Unassembled WGS sequence"/>
</dbReference>
<feature type="non-terminal residue" evidence="2">
    <location>
        <position position="197"/>
    </location>
</feature>
<feature type="compositionally biased region" description="Basic residues" evidence="1">
    <location>
        <begin position="100"/>
        <end position="111"/>
    </location>
</feature>
<dbReference type="PANTHER" id="PTHR28260">
    <property type="entry name" value="SPINDLE POLE BODY COMPONENT SPC105"/>
    <property type="match status" value="1"/>
</dbReference>
<evidence type="ECO:0000256" key="1">
    <source>
        <dbReference type="SAM" id="MobiDB-lite"/>
    </source>
</evidence>
<feature type="compositionally biased region" description="Low complexity" evidence="1">
    <location>
        <begin position="133"/>
        <end position="147"/>
    </location>
</feature>
<feature type="compositionally biased region" description="Basic residues" evidence="1">
    <location>
        <begin position="187"/>
        <end position="197"/>
    </location>
</feature>
<evidence type="ECO:0000313" key="3">
    <source>
        <dbReference type="Proteomes" id="UP000244855"/>
    </source>
</evidence>
<protein>
    <submittedName>
        <fullName evidence="2">Uncharacterized protein</fullName>
    </submittedName>
</protein>
<reference evidence="2 3" key="1">
    <citation type="journal article" date="2018" name="Sci. Rep.">
        <title>Comparative genomics provides insights into the lifestyle and reveals functional heterogeneity of dark septate endophytic fungi.</title>
        <authorList>
            <person name="Knapp D.G."/>
            <person name="Nemeth J.B."/>
            <person name="Barry K."/>
            <person name="Hainaut M."/>
            <person name="Henrissat B."/>
            <person name="Johnson J."/>
            <person name="Kuo A."/>
            <person name="Lim J.H.P."/>
            <person name="Lipzen A."/>
            <person name="Nolan M."/>
            <person name="Ohm R.A."/>
            <person name="Tamas L."/>
            <person name="Grigoriev I.V."/>
            <person name="Spatafora J.W."/>
            <person name="Nagy L.G."/>
            <person name="Kovacs G.M."/>
        </authorList>
    </citation>
    <scope>NUCLEOTIDE SEQUENCE [LARGE SCALE GENOMIC DNA]</scope>
    <source>
        <strain evidence="2 3">DSE2036</strain>
    </source>
</reference>